<reference evidence="1" key="1">
    <citation type="submission" date="2020-02" db="EMBL/GenBank/DDBJ databases">
        <authorList>
            <person name="Meier V. D."/>
        </authorList>
    </citation>
    <scope>NUCLEOTIDE SEQUENCE</scope>
    <source>
        <strain evidence="1">AVDCRST_MAG58</strain>
    </source>
</reference>
<dbReference type="AlphaFoldDB" id="A0A6J4R246"/>
<name>A0A6J4R246_9ACTN</name>
<sequence>MCKVPGPSRVRLTASTKFTAALRSSGGSWLGGRQRKREPLPAYVRGASRSHVPFE</sequence>
<protein>
    <submittedName>
        <fullName evidence="1">Uncharacterized protein</fullName>
    </submittedName>
</protein>
<evidence type="ECO:0000313" key="1">
    <source>
        <dbReference type="EMBL" id="CAA9454955.1"/>
    </source>
</evidence>
<organism evidence="1">
    <name type="scientific">uncultured Rubrobacteraceae bacterium</name>
    <dbReference type="NCBI Taxonomy" id="349277"/>
    <lineage>
        <taxon>Bacteria</taxon>
        <taxon>Bacillati</taxon>
        <taxon>Actinomycetota</taxon>
        <taxon>Rubrobacteria</taxon>
        <taxon>Rubrobacterales</taxon>
        <taxon>Rubrobacteraceae</taxon>
        <taxon>environmental samples</taxon>
    </lineage>
</organism>
<gene>
    <name evidence="1" type="ORF">AVDCRST_MAG58-1204</name>
</gene>
<proteinExistence type="predicted"/>
<accession>A0A6J4R246</accession>
<dbReference type="EMBL" id="CADCVF010000033">
    <property type="protein sequence ID" value="CAA9454955.1"/>
    <property type="molecule type" value="Genomic_DNA"/>
</dbReference>